<evidence type="ECO:0000256" key="5">
    <source>
        <dbReference type="ARBA" id="ARBA00022989"/>
    </source>
</evidence>
<dbReference type="PANTHER" id="PTHR35457:SF1">
    <property type="entry name" value="HEME A SYNTHASE"/>
    <property type="match status" value="1"/>
</dbReference>
<keyword evidence="7" id="KW-0408">Iron</keyword>
<dbReference type="GO" id="GO:0046872">
    <property type="term" value="F:metal ion binding"/>
    <property type="evidence" value="ECO:0007669"/>
    <property type="project" value="UniProtKB-KW"/>
</dbReference>
<evidence type="ECO:0000256" key="9">
    <source>
        <dbReference type="ARBA" id="ARBA00023136"/>
    </source>
</evidence>
<accession>A0A3G4VHC1</accession>
<dbReference type="RefSeq" id="WP_006069118.1">
    <property type="nucleotide sequence ID" value="NZ_CP033578.1"/>
</dbReference>
<name>A0A3G4VHC1_9VIBR</name>
<feature type="transmembrane region" description="Helical" evidence="12">
    <location>
        <begin position="200"/>
        <end position="219"/>
    </location>
</feature>
<proteinExistence type="predicted"/>
<evidence type="ECO:0000313" key="14">
    <source>
        <dbReference type="Proteomes" id="UP000279760"/>
    </source>
</evidence>
<evidence type="ECO:0000256" key="1">
    <source>
        <dbReference type="ARBA" id="ARBA00004141"/>
    </source>
</evidence>
<dbReference type="InterPro" id="IPR003780">
    <property type="entry name" value="COX15/CtaA_fam"/>
</dbReference>
<feature type="transmembrane region" description="Helical" evidence="12">
    <location>
        <begin position="277"/>
        <end position="294"/>
    </location>
</feature>
<evidence type="ECO:0000256" key="7">
    <source>
        <dbReference type="ARBA" id="ARBA00023004"/>
    </source>
</evidence>
<keyword evidence="5 12" id="KW-1133">Transmembrane helix</keyword>
<evidence type="ECO:0000256" key="11">
    <source>
        <dbReference type="ARBA" id="ARBA00023444"/>
    </source>
</evidence>
<dbReference type="AlphaFoldDB" id="A0A3G4VHC1"/>
<keyword evidence="10" id="KW-1015">Disulfide bond</keyword>
<feature type="transmembrane region" description="Helical" evidence="12">
    <location>
        <begin position="101"/>
        <end position="122"/>
    </location>
</feature>
<keyword evidence="2" id="KW-1003">Cell membrane</keyword>
<evidence type="ECO:0000256" key="12">
    <source>
        <dbReference type="SAM" id="Phobius"/>
    </source>
</evidence>
<dbReference type="InterPro" id="IPR050450">
    <property type="entry name" value="COX15/CtaA_HemeA_synthase"/>
</dbReference>
<keyword evidence="6" id="KW-0560">Oxidoreductase</keyword>
<feature type="transmembrane region" description="Helical" evidence="12">
    <location>
        <begin position="333"/>
        <end position="354"/>
    </location>
</feature>
<evidence type="ECO:0000313" key="13">
    <source>
        <dbReference type="EMBL" id="AYV24216.1"/>
    </source>
</evidence>
<evidence type="ECO:0000256" key="3">
    <source>
        <dbReference type="ARBA" id="ARBA00022692"/>
    </source>
</evidence>
<keyword evidence="4" id="KW-0479">Metal-binding</keyword>
<organism evidence="13 14">
    <name type="scientific">Vibrio mediterranei</name>
    <dbReference type="NCBI Taxonomy" id="689"/>
    <lineage>
        <taxon>Bacteria</taxon>
        <taxon>Pseudomonadati</taxon>
        <taxon>Pseudomonadota</taxon>
        <taxon>Gammaproteobacteria</taxon>
        <taxon>Vibrionales</taxon>
        <taxon>Vibrionaceae</taxon>
        <taxon>Vibrio</taxon>
    </lineage>
</organism>
<evidence type="ECO:0000256" key="4">
    <source>
        <dbReference type="ARBA" id="ARBA00022723"/>
    </source>
</evidence>
<dbReference type="GO" id="GO:0016020">
    <property type="term" value="C:membrane"/>
    <property type="evidence" value="ECO:0007669"/>
    <property type="project" value="UniProtKB-SubCell"/>
</dbReference>
<feature type="transmembrane region" description="Helical" evidence="12">
    <location>
        <begin position="128"/>
        <end position="152"/>
    </location>
</feature>
<comment type="pathway">
    <text evidence="11">Porphyrin-containing compound metabolism.</text>
</comment>
<dbReference type="GO" id="GO:0006784">
    <property type="term" value="P:heme A biosynthetic process"/>
    <property type="evidence" value="ECO:0007669"/>
    <property type="project" value="InterPro"/>
</dbReference>
<feature type="transmembrane region" description="Helical" evidence="12">
    <location>
        <begin position="74"/>
        <end position="94"/>
    </location>
</feature>
<gene>
    <name evidence="13" type="ORF">ECB94_23405</name>
</gene>
<evidence type="ECO:0000256" key="10">
    <source>
        <dbReference type="ARBA" id="ARBA00023157"/>
    </source>
</evidence>
<keyword evidence="8" id="KW-0350">Heme biosynthesis</keyword>
<feature type="transmembrane region" description="Helical" evidence="12">
    <location>
        <begin position="306"/>
        <end position="327"/>
    </location>
</feature>
<evidence type="ECO:0000256" key="2">
    <source>
        <dbReference type="ARBA" id="ARBA00022475"/>
    </source>
</evidence>
<keyword evidence="9 12" id="KW-0472">Membrane</keyword>
<dbReference type="EMBL" id="CP033578">
    <property type="protein sequence ID" value="AYV24216.1"/>
    <property type="molecule type" value="Genomic_DNA"/>
</dbReference>
<dbReference type="PANTHER" id="PTHR35457">
    <property type="entry name" value="HEME A SYNTHASE"/>
    <property type="match status" value="1"/>
</dbReference>
<protein>
    <submittedName>
        <fullName evidence="13">Heme A synthase</fullName>
    </submittedName>
</protein>
<dbReference type="GO" id="GO:0016491">
    <property type="term" value="F:oxidoreductase activity"/>
    <property type="evidence" value="ECO:0007669"/>
    <property type="project" value="UniProtKB-KW"/>
</dbReference>
<sequence length="388" mass="42370">MRLIDLVKGALVLTVVVIAMGAYTRLADAGLGCPDWPGCYGHLTVPSNNVDVAVANTLFPERAVEPHKAWLEMIHRYLAGSLGLVVFAMTYLALRYERTRLGVALPLSLSLVIVFQAALGMWTVTLKLMPIVVMGHLIGGFTMFSLLFFTYLKLRPNVIATRQDNKAKSKSAVSATFQPTVVEANIVTGEPKIIGRRLKILAGLALTATILQIILGGWVSSNYAAVVCTALPICEGEWVRYLDFKTAFTPVHSGFDNYEFGVLDYAARMTIHVSHRFGAIVVTLLVGILGLSLLKHNQRLVRNVAVLLLGLLAIQLALGVSNVVFHLPLPIAVMHNLGAALLLLSLIQANYIMWNIRYAQSEKPTLTVIESENKVERLKASGDKESSL</sequence>
<evidence type="ECO:0000256" key="8">
    <source>
        <dbReference type="ARBA" id="ARBA00023133"/>
    </source>
</evidence>
<evidence type="ECO:0000256" key="6">
    <source>
        <dbReference type="ARBA" id="ARBA00023002"/>
    </source>
</evidence>
<keyword evidence="3 12" id="KW-0812">Transmembrane</keyword>
<dbReference type="Pfam" id="PF02628">
    <property type="entry name" value="COX15-CtaA"/>
    <property type="match status" value="1"/>
</dbReference>
<reference evidence="13 14" key="1">
    <citation type="submission" date="2018-11" db="EMBL/GenBank/DDBJ databases">
        <title>Complete Genome Sequence of Vbrio mediterranei 117-T6: a Potential Pathogen Bacteria Isolated from the Conchocelis of Pyropia.</title>
        <authorList>
            <person name="Liu Q."/>
        </authorList>
    </citation>
    <scope>NUCLEOTIDE SEQUENCE [LARGE SCALE GENOMIC DNA]</scope>
    <source>
        <strain evidence="13 14">117-T6</strain>
    </source>
</reference>
<dbReference type="Proteomes" id="UP000279760">
    <property type="component" value="Chromosome 2"/>
</dbReference>
<comment type="subcellular location">
    <subcellularLocation>
        <location evidence="1">Membrane</location>
        <topology evidence="1">Multi-pass membrane protein</topology>
    </subcellularLocation>
</comment>